<evidence type="ECO:0000313" key="2">
    <source>
        <dbReference type="Proteomes" id="UP000077266"/>
    </source>
</evidence>
<reference evidence="1 2" key="1">
    <citation type="journal article" date="2016" name="Mol. Biol. Evol.">
        <title>Comparative Genomics of Early-Diverging Mushroom-Forming Fungi Provides Insights into the Origins of Lignocellulose Decay Capabilities.</title>
        <authorList>
            <person name="Nagy L.G."/>
            <person name="Riley R."/>
            <person name="Tritt A."/>
            <person name="Adam C."/>
            <person name="Daum C."/>
            <person name="Floudas D."/>
            <person name="Sun H."/>
            <person name="Yadav J.S."/>
            <person name="Pangilinan J."/>
            <person name="Larsson K.H."/>
            <person name="Matsuura K."/>
            <person name="Barry K."/>
            <person name="Labutti K."/>
            <person name="Kuo R."/>
            <person name="Ohm R.A."/>
            <person name="Bhattacharya S.S."/>
            <person name="Shirouzu T."/>
            <person name="Yoshinaga Y."/>
            <person name="Martin F.M."/>
            <person name="Grigoriev I.V."/>
            <person name="Hibbett D.S."/>
        </authorList>
    </citation>
    <scope>NUCLEOTIDE SEQUENCE [LARGE SCALE GENOMIC DNA]</scope>
    <source>
        <strain evidence="1 2">HHB12029</strain>
    </source>
</reference>
<keyword evidence="2" id="KW-1185">Reference proteome</keyword>
<dbReference type="Proteomes" id="UP000077266">
    <property type="component" value="Unassembled WGS sequence"/>
</dbReference>
<accession>A0A165MS09</accession>
<gene>
    <name evidence="1" type="ORF">EXIGLDRAFT_724238</name>
</gene>
<evidence type="ECO:0000313" key="1">
    <source>
        <dbReference type="EMBL" id="KZV99672.1"/>
    </source>
</evidence>
<sequence>MVLLTRRLVRAVTHSPLSRLISTDRLQVHAVASLRANPEILPKIADRDEAKSHVQLMAAVVNELALNPSVSTRWDYISRLVARLPHREADVLALQPSHAEAIEKLAQAPAASEKFADLRGMVFRKMLRVRYPDAPFLALDNVLRIGEIVPPARAVGFWVIVLPELLVRLGTHWERKMFNVEDTRREAARQLRVVEEKHPGLTTPRQLMQAYAATRVAPDDVARQWAAVLASKEQILLTTAGNALAAAPDLDTLNRVRAQIQAHPAGVTPPQIPRAPNTMPMLDVLYAQHLVRLGAVPAAVELASKYDFHRELGWLLWNESTIDTDGPAYVAAKRNRIRVKELEKSGLDLEAILYILAPESPFRYAVRDASLLRLNNTAELRAARKSASTTGKSA</sequence>
<organism evidence="1 2">
    <name type="scientific">Exidia glandulosa HHB12029</name>
    <dbReference type="NCBI Taxonomy" id="1314781"/>
    <lineage>
        <taxon>Eukaryota</taxon>
        <taxon>Fungi</taxon>
        <taxon>Dikarya</taxon>
        <taxon>Basidiomycota</taxon>
        <taxon>Agaricomycotina</taxon>
        <taxon>Agaricomycetes</taxon>
        <taxon>Auriculariales</taxon>
        <taxon>Exidiaceae</taxon>
        <taxon>Exidia</taxon>
    </lineage>
</organism>
<dbReference type="InParanoid" id="A0A165MS09"/>
<proteinExistence type="predicted"/>
<dbReference type="AlphaFoldDB" id="A0A165MS09"/>
<protein>
    <submittedName>
        <fullName evidence="1">Uncharacterized protein</fullName>
    </submittedName>
</protein>
<name>A0A165MS09_EXIGL</name>
<dbReference type="EMBL" id="KV425907">
    <property type="protein sequence ID" value="KZV99672.1"/>
    <property type="molecule type" value="Genomic_DNA"/>
</dbReference>